<dbReference type="OMA" id="ICDEKEF"/>
<dbReference type="GO" id="GO:0006749">
    <property type="term" value="P:glutathione metabolic process"/>
    <property type="evidence" value="ECO:0007669"/>
    <property type="project" value="TreeGrafter"/>
</dbReference>
<feature type="domain" description="GST N-terminal" evidence="1">
    <location>
        <begin position="14"/>
        <end position="95"/>
    </location>
</feature>
<organism evidence="3 4">
    <name type="scientific">Vanessa tameamea</name>
    <name type="common">Kamehameha butterfly</name>
    <dbReference type="NCBI Taxonomy" id="334116"/>
    <lineage>
        <taxon>Eukaryota</taxon>
        <taxon>Metazoa</taxon>
        <taxon>Ecdysozoa</taxon>
        <taxon>Arthropoda</taxon>
        <taxon>Hexapoda</taxon>
        <taxon>Insecta</taxon>
        <taxon>Pterygota</taxon>
        <taxon>Neoptera</taxon>
        <taxon>Endopterygota</taxon>
        <taxon>Lepidoptera</taxon>
        <taxon>Glossata</taxon>
        <taxon>Ditrysia</taxon>
        <taxon>Papilionoidea</taxon>
        <taxon>Nymphalidae</taxon>
        <taxon>Nymphalinae</taxon>
        <taxon>Vanessa</taxon>
    </lineage>
</organism>
<dbReference type="Proteomes" id="UP001652626">
    <property type="component" value="Chromosome 18"/>
</dbReference>
<dbReference type="PANTHER" id="PTHR43969">
    <property type="entry name" value="GLUTATHIONE S TRANSFERASE D10, ISOFORM A-RELATED"/>
    <property type="match status" value="1"/>
</dbReference>
<accession>A0A8B8IBW6</accession>
<dbReference type="SUPFAM" id="SSF52833">
    <property type="entry name" value="Thioredoxin-like"/>
    <property type="match status" value="1"/>
</dbReference>
<dbReference type="PANTHER" id="PTHR43969:SF8">
    <property type="entry name" value="GLUTATHIONE S TRANSFERASE E13, ISOFORM A-RELATED"/>
    <property type="match status" value="1"/>
</dbReference>
<dbReference type="SFLD" id="SFLDS00019">
    <property type="entry name" value="Glutathione_Transferase_(cytos"/>
    <property type="match status" value="1"/>
</dbReference>
<dbReference type="Gene3D" id="3.40.30.10">
    <property type="entry name" value="Glutaredoxin"/>
    <property type="match status" value="1"/>
</dbReference>
<dbReference type="GO" id="GO:0004364">
    <property type="term" value="F:glutathione transferase activity"/>
    <property type="evidence" value="ECO:0007669"/>
    <property type="project" value="TreeGrafter"/>
</dbReference>
<dbReference type="InterPro" id="IPR036249">
    <property type="entry name" value="Thioredoxin-like_sf"/>
</dbReference>
<evidence type="ECO:0000259" key="2">
    <source>
        <dbReference type="PROSITE" id="PS50405"/>
    </source>
</evidence>
<dbReference type="SUPFAM" id="SSF47616">
    <property type="entry name" value="GST C-terminal domain-like"/>
    <property type="match status" value="1"/>
</dbReference>
<dbReference type="SFLD" id="SFLDG00358">
    <property type="entry name" value="Main_(cytGST)"/>
    <property type="match status" value="1"/>
</dbReference>
<keyword evidence="3" id="KW-1185">Reference proteome</keyword>
<reference evidence="4" key="1">
    <citation type="submission" date="2025-08" db="UniProtKB">
        <authorList>
            <consortium name="RefSeq"/>
        </authorList>
    </citation>
    <scope>IDENTIFICATION</scope>
    <source>
        <tissue evidence="4">Whole body</tissue>
    </source>
</reference>
<feature type="domain" description="GST C-terminal" evidence="2">
    <location>
        <begin position="101"/>
        <end position="228"/>
    </location>
</feature>
<dbReference type="InterPro" id="IPR040079">
    <property type="entry name" value="Glutathione_S-Trfase"/>
</dbReference>
<dbReference type="RefSeq" id="XP_026493746.2">
    <property type="nucleotide sequence ID" value="XM_026637961.2"/>
</dbReference>
<dbReference type="InterPro" id="IPR004045">
    <property type="entry name" value="Glutathione_S-Trfase_N"/>
</dbReference>
<dbReference type="Pfam" id="PF00043">
    <property type="entry name" value="GST_C"/>
    <property type="match status" value="1"/>
</dbReference>
<dbReference type="CDD" id="cd03177">
    <property type="entry name" value="GST_C_Delta_Epsilon"/>
    <property type="match status" value="1"/>
</dbReference>
<dbReference type="Gene3D" id="1.20.1050.10">
    <property type="match status" value="1"/>
</dbReference>
<sequence length="255" mass="28772">MGIAGSKTLSTTLHNCTLWKADRSPACRSVMMALDAMNLSLTEVDVDIDKDEHNLPEIVAMNPFRTLPILKDRELILRDSHAISTYLASRYDESDKILPQDPAGRSLVDQLLHYDSGILQPRYYVSVYPILYENCRYVMPQPIEDIEKSYQDLETMLTGHLWLSGSWLTLGDITVAATISTSNVLVPVDKQRFPLLSNWLYRMSEQAFFVTANKKGLSEFTNRIDTGKISGLNEFKKCPRSSLTRRSTGGTLSET</sequence>
<evidence type="ECO:0000259" key="1">
    <source>
        <dbReference type="PROSITE" id="PS50404"/>
    </source>
</evidence>
<dbReference type="InterPro" id="IPR004046">
    <property type="entry name" value="GST_C"/>
</dbReference>
<proteinExistence type="predicted"/>
<gene>
    <name evidence="4" type="primary">LOC113398981</name>
</gene>
<dbReference type="Pfam" id="PF13417">
    <property type="entry name" value="GST_N_3"/>
    <property type="match status" value="1"/>
</dbReference>
<dbReference type="PROSITE" id="PS50404">
    <property type="entry name" value="GST_NTER"/>
    <property type="match status" value="1"/>
</dbReference>
<evidence type="ECO:0000313" key="3">
    <source>
        <dbReference type="Proteomes" id="UP001652626"/>
    </source>
</evidence>
<dbReference type="OrthoDB" id="2309723at2759"/>
<dbReference type="AlphaFoldDB" id="A0A8B8IBW6"/>
<dbReference type="InterPro" id="IPR036282">
    <property type="entry name" value="Glutathione-S-Trfase_C_sf"/>
</dbReference>
<evidence type="ECO:0000313" key="4">
    <source>
        <dbReference type="RefSeq" id="XP_026493746.2"/>
    </source>
</evidence>
<dbReference type="InterPro" id="IPR010987">
    <property type="entry name" value="Glutathione-S-Trfase_C-like"/>
</dbReference>
<protein>
    <submittedName>
        <fullName evidence="4">Glutathione S-transferase 1-like</fullName>
    </submittedName>
</protein>
<dbReference type="PROSITE" id="PS50405">
    <property type="entry name" value="GST_CTER"/>
    <property type="match status" value="1"/>
</dbReference>
<name>A0A8B8IBW6_VANTA</name>
<dbReference type="GeneID" id="113398981"/>